<keyword evidence="4" id="KW-1133">Transmembrane helix</keyword>
<organism evidence="5 6">
    <name type="scientific">Floridaenema fluviatile BLCC-F154</name>
    <dbReference type="NCBI Taxonomy" id="3153640"/>
    <lineage>
        <taxon>Bacteria</taxon>
        <taxon>Bacillati</taxon>
        <taxon>Cyanobacteriota</taxon>
        <taxon>Cyanophyceae</taxon>
        <taxon>Oscillatoriophycideae</taxon>
        <taxon>Aerosakkonematales</taxon>
        <taxon>Aerosakkonemataceae</taxon>
        <taxon>Floridanema</taxon>
        <taxon>Floridanema fluviatile</taxon>
    </lineage>
</organism>
<keyword evidence="4" id="KW-0472">Membrane</keyword>
<dbReference type="InterPro" id="IPR041879">
    <property type="entry name" value="YvgL-like_PBP2"/>
</dbReference>
<evidence type="ECO:0000256" key="4">
    <source>
        <dbReference type="SAM" id="Phobius"/>
    </source>
</evidence>
<dbReference type="Gene3D" id="3.40.190.10">
    <property type="entry name" value="Periplasmic binding protein-like II"/>
    <property type="match status" value="2"/>
</dbReference>
<dbReference type="InterPro" id="IPR005950">
    <property type="entry name" value="ModA"/>
</dbReference>
<gene>
    <name evidence="5" type="primary">modA</name>
    <name evidence="5" type="ORF">ACE1B6_28855</name>
</gene>
<keyword evidence="3" id="KW-0732">Signal</keyword>
<evidence type="ECO:0000256" key="2">
    <source>
        <dbReference type="ARBA" id="ARBA00022723"/>
    </source>
</evidence>
<evidence type="ECO:0000313" key="6">
    <source>
        <dbReference type="Proteomes" id="UP001576776"/>
    </source>
</evidence>
<dbReference type="Pfam" id="PF13531">
    <property type="entry name" value="SBP_bac_11"/>
    <property type="match status" value="1"/>
</dbReference>
<dbReference type="NCBIfam" id="TIGR01256">
    <property type="entry name" value="modA"/>
    <property type="match status" value="1"/>
</dbReference>
<dbReference type="InterPro" id="IPR050682">
    <property type="entry name" value="ModA/WtpA"/>
</dbReference>
<protein>
    <submittedName>
        <fullName evidence="5">Molybdate ABC transporter substrate-binding protein</fullName>
    </submittedName>
</protein>
<evidence type="ECO:0000256" key="1">
    <source>
        <dbReference type="ARBA" id="ARBA00009175"/>
    </source>
</evidence>
<reference evidence="5 6" key="1">
    <citation type="submission" date="2024-09" db="EMBL/GenBank/DDBJ databases">
        <title>Floridaenema gen nov. (Aerosakkonemataceae, Aerosakkonematales ord. nov., Cyanobacteria) from benthic tropical and subtropical fresh waters, with the description of four new species.</title>
        <authorList>
            <person name="Moretto J.A."/>
            <person name="Berthold D.E."/>
            <person name="Lefler F.W."/>
            <person name="Huang I.-S."/>
            <person name="Laughinghouse H. IV."/>
        </authorList>
    </citation>
    <scope>NUCLEOTIDE SEQUENCE [LARGE SCALE GENOMIC DNA]</scope>
    <source>
        <strain evidence="5 6">BLCC-F154</strain>
    </source>
</reference>
<dbReference type="CDD" id="cd13537">
    <property type="entry name" value="PBP2_YvgL_like"/>
    <property type="match status" value="1"/>
</dbReference>
<accession>A0ABV4YKL5</accession>
<sequence>MAVAAKQVSVANKMTKRRIIAFIGWILAALIVAVGIGVLNQKPLTAQSNSTILVSAAASLKDSLQEVKQSYQKAKSNITVNHNFAASGTLQRQIENGAPADVFISAAQKQMDELQKKNLILPETRRNLLTNSIVLIVPKNSNKVTNFRGLTSPNVKRIAVGEPRSVPAGQYADEVFRNLGILEQLKPKFTYANSVRNVLAAVESGNADAGVVYATDAKISNQVKVVDTAAANLHSPIVYPMAVLKNSKNVAAAKEYAQFLRSANASSIFKKYGFGMAK</sequence>
<evidence type="ECO:0000313" key="5">
    <source>
        <dbReference type="EMBL" id="MFB2939282.1"/>
    </source>
</evidence>
<dbReference type="PIRSF" id="PIRSF004846">
    <property type="entry name" value="ModA"/>
    <property type="match status" value="1"/>
</dbReference>
<keyword evidence="6" id="KW-1185">Reference proteome</keyword>
<name>A0ABV4YKL5_9CYAN</name>
<evidence type="ECO:0000256" key="3">
    <source>
        <dbReference type="ARBA" id="ARBA00022729"/>
    </source>
</evidence>
<dbReference type="EMBL" id="JBHFNS010000094">
    <property type="protein sequence ID" value="MFB2939282.1"/>
    <property type="molecule type" value="Genomic_DNA"/>
</dbReference>
<dbReference type="PANTHER" id="PTHR30632:SF0">
    <property type="entry name" value="SULFATE-BINDING PROTEIN"/>
    <property type="match status" value="1"/>
</dbReference>
<comment type="similarity">
    <text evidence="1">Belongs to the bacterial solute-binding protein ModA family.</text>
</comment>
<dbReference type="SUPFAM" id="SSF53850">
    <property type="entry name" value="Periplasmic binding protein-like II"/>
    <property type="match status" value="1"/>
</dbReference>
<comment type="caution">
    <text evidence="5">The sequence shown here is derived from an EMBL/GenBank/DDBJ whole genome shotgun (WGS) entry which is preliminary data.</text>
</comment>
<dbReference type="Proteomes" id="UP001576776">
    <property type="component" value="Unassembled WGS sequence"/>
</dbReference>
<dbReference type="PANTHER" id="PTHR30632">
    <property type="entry name" value="MOLYBDATE-BINDING PERIPLASMIC PROTEIN"/>
    <property type="match status" value="1"/>
</dbReference>
<feature type="transmembrane region" description="Helical" evidence="4">
    <location>
        <begin position="20"/>
        <end position="39"/>
    </location>
</feature>
<keyword evidence="2" id="KW-0479">Metal-binding</keyword>
<dbReference type="RefSeq" id="WP_413260759.1">
    <property type="nucleotide sequence ID" value="NZ_JBHFNS010000094.1"/>
</dbReference>
<proteinExistence type="inferred from homology"/>
<keyword evidence="4" id="KW-0812">Transmembrane</keyword>